<dbReference type="Pfam" id="PF01035">
    <property type="entry name" value="DNA_binding_1"/>
    <property type="match status" value="1"/>
</dbReference>
<dbReference type="SUPFAM" id="SSF46767">
    <property type="entry name" value="Methylated DNA-protein cysteine methyltransferase, C-terminal domain"/>
    <property type="match status" value="1"/>
</dbReference>
<name>A0A1H9KQP6_9GAMM</name>
<dbReference type="EMBL" id="FOFS01000014">
    <property type="protein sequence ID" value="SER01491.1"/>
    <property type="molecule type" value="Genomic_DNA"/>
</dbReference>
<evidence type="ECO:0000313" key="4">
    <source>
        <dbReference type="Proteomes" id="UP000199233"/>
    </source>
</evidence>
<dbReference type="InterPro" id="IPR052520">
    <property type="entry name" value="ATL_DNA_repair"/>
</dbReference>
<dbReference type="GO" id="GO:0003824">
    <property type="term" value="F:catalytic activity"/>
    <property type="evidence" value="ECO:0007669"/>
    <property type="project" value="InterPro"/>
</dbReference>
<dbReference type="InterPro" id="IPR036388">
    <property type="entry name" value="WH-like_DNA-bd_sf"/>
</dbReference>
<dbReference type="OrthoDB" id="9132167at2"/>
<dbReference type="GO" id="GO:0006281">
    <property type="term" value="P:DNA repair"/>
    <property type="evidence" value="ECO:0007669"/>
    <property type="project" value="InterPro"/>
</dbReference>
<dbReference type="InterPro" id="IPR036217">
    <property type="entry name" value="MethylDNA_cys_MeTrfase_DNAb"/>
</dbReference>
<protein>
    <submittedName>
        <fullName evidence="3">O(6)-alkylguanine repair protein YbaZ</fullName>
    </submittedName>
</protein>
<dbReference type="PANTHER" id="PTHR42942">
    <property type="entry name" value="6-O-METHYLGUANINE DNA METHYLTRANSFERASE"/>
    <property type="match status" value="1"/>
</dbReference>
<proteinExistence type="predicted"/>
<evidence type="ECO:0000259" key="2">
    <source>
        <dbReference type="Pfam" id="PF01035"/>
    </source>
</evidence>
<dbReference type="Gene3D" id="1.10.10.10">
    <property type="entry name" value="Winged helix-like DNA-binding domain superfamily/Winged helix DNA-binding domain"/>
    <property type="match status" value="1"/>
</dbReference>
<dbReference type="InterPro" id="IPR014048">
    <property type="entry name" value="MethylDNA_cys_MeTrfase_DNA-bd"/>
</dbReference>
<gene>
    <name evidence="3" type="ORF">SAMN04488038_1143</name>
</gene>
<dbReference type="AlphaFoldDB" id="A0A1H9KQP6"/>
<sequence length="117" mass="13173">MPREPADTAHQSYVRIWAQLKKIPRGRVVTYGQLAELAGLPRAARLAGYALHHLPENSRLPWHRVLNAQGRLSFPLDSEGYRRQQALLAAEGVVMLAGRVDLGRYRWQPRSAAPVLD</sequence>
<dbReference type="Proteomes" id="UP000199233">
    <property type="component" value="Unassembled WGS sequence"/>
</dbReference>
<accession>A0A1H9KQP6</accession>
<dbReference type="NCBIfam" id="TIGR00589">
    <property type="entry name" value="ogt"/>
    <property type="match status" value="1"/>
</dbReference>
<keyword evidence="4" id="KW-1185">Reference proteome</keyword>
<reference evidence="3 4" key="1">
    <citation type="submission" date="2016-10" db="EMBL/GenBank/DDBJ databases">
        <authorList>
            <person name="de Groot N.N."/>
        </authorList>
    </citation>
    <scope>NUCLEOTIDE SEQUENCE [LARGE SCALE GENOMIC DNA]</scope>
    <source>
        <strain evidence="3 4">DSM 25927</strain>
    </source>
</reference>
<dbReference type="RefSeq" id="WP_093288795.1">
    <property type="nucleotide sequence ID" value="NZ_FOFS01000014.1"/>
</dbReference>
<feature type="domain" description="Methylated-DNA-[protein]-cysteine S-methyltransferase DNA binding" evidence="2">
    <location>
        <begin position="14"/>
        <end position="93"/>
    </location>
</feature>
<keyword evidence="1" id="KW-0227">DNA damage</keyword>
<evidence type="ECO:0000256" key="1">
    <source>
        <dbReference type="ARBA" id="ARBA00022763"/>
    </source>
</evidence>
<evidence type="ECO:0000313" key="3">
    <source>
        <dbReference type="EMBL" id="SER01491.1"/>
    </source>
</evidence>
<dbReference type="PANTHER" id="PTHR42942:SF1">
    <property type="entry name" value="ALKYLTRANSFERASE-LIKE PROTEIN 1"/>
    <property type="match status" value="1"/>
</dbReference>
<organism evidence="3 4">
    <name type="scientific">Solimonas aquatica</name>
    <dbReference type="NCBI Taxonomy" id="489703"/>
    <lineage>
        <taxon>Bacteria</taxon>
        <taxon>Pseudomonadati</taxon>
        <taxon>Pseudomonadota</taxon>
        <taxon>Gammaproteobacteria</taxon>
        <taxon>Nevskiales</taxon>
        <taxon>Nevskiaceae</taxon>
        <taxon>Solimonas</taxon>
    </lineage>
</organism>
<dbReference type="CDD" id="cd06445">
    <property type="entry name" value="ATase"/>
    <property type="match status" value="1"/>
</dbReference>